<dbReference type="Proteomes" id="UP000004528">
    <property type="component" value="Unassembled WGS sequence"/>
</dbReference>
<evidence type="ECO:0000313" key="3">
    <source>
        <dbReference type="Proteomes" id="UP000004528"/>
    </source>
</evidence>
<dbReference type="STRING" id="585506.HMPREF0877_0906"/>
<feature type="transmembrane region" description="Helical" evidence="1">
    <location>
        <begin position="33"/>
        <end position="60"/>
    </location>
</feature>
<reference evidence="2 3" key="1">
    <citation type="submission" date="2009-04" db="EMBL/GenBank/DDBJ databases">
        <authorList>
            <person name="Qin X."/>
            <person name="Bachman B."/>
            <person name="Battles P."/>
            <person name="Bell A."/>
            <person name="Bess C."/>
            <person name="Bickham C."/>
            <person name="Chaboub L."/>
            <person name="Chen D."/>
            <person name="Coyle M."/>
            <person name="Deiros D.R."/>
            <person name="Dinh H."/>
            <person name="Forbes L."/>
            <person name="Fowler G."/>
            <person name="Francisco L."/>
            <person name="Fu Q."/>
            <person name="Gubbala S."/>
            <person name="Hale W."/>
            <person name="Han Y."/>
            <person name="Hemphill L."/>
            <person name="Highlander S.K."/>
            <person name="Hirani K."/>
            <person name="Hogues M."/>
            <person name="Jackson L."/>
            <person name="Jakkamsetti A."/>
            <person name="Javaid M."/>
            <person name="Jiang H."/>
            <person name="Korchina V."/>
            <person name="Kovar C."/>
            <person name="Lara F."/>
            <person name="Lee S."/>
            <person name="Mata R."/>
            <person name="Mathew T."/>
            <person name="Moen C."/>
            <person name="Morales K."/>
            <person name="Munidasa M."/>
            <person name="Nazareth L."/>
            <person name="Ngo R."/>
            <person name="Nguyen L."/>
            <person name="Okwuonu G."/>
            <person name="Ongeri F."/>
            <person name="Patil S."/>
            <person name="Petrosino J."/>
            <person name="Pham C."/>
            <person name="Pham P."/>
            <person name="Pu L.-L."/>
            <person name="Puazo M."/>
            <person name="Raj R."/>
            <person name="Reid J."/>
            <person name="Rouhana J."/>
            <person name="Saada N."/>
            <person name="Shang Y."/>
            <person name="Simmons D."/>
            <person name="Thornton R."/>
            <person name="Warren J."/>
            <person name="Weissenberger G."/>
            <person name="Zhang J."/>
            <person name="Zhang L."/>
            <person name="Zhou C."/>
            <person name="Zhu D."/>
            <person name="Muzny D."/>
            <person name="Worley K."/>
            <person name="Gibbs R."/>
        </authorList>
    </citation>
    <scope>NUCLEOTIDE SEQUENCE [LARGE SCALE GENOMIC DNA]</scope>
    <source>
        <strain evidence="2 3">ATCC 33313</strain>
    </source>
</reference>
<dbReference type="AlphaFoldDB" id="C5RAB1"/>
<gene>
    <name evidence="2" type="ORF">HMPREF0877_0906</name>
</gene>
<name>C5RAB1_WEIPA</name>
<keyword evidence="1" id="KW-0812">Transmembrane</keyword>
<dbReference type="EMBL" id="ACKU01000012">
    <property type="protein sequence ID" value="EER74965.1"/>
    <property type="molecule type" value="Genomic_DNA"/>
</dbReference>
<keyword evidence="1" id="KW-0472">Membrane</keyword>
<dbReference type="HOGENOM" id="CLU_2721253_0_0_9"/>
<organism evidence="2 3">
    <name type="scientific">Weissella paramesenteroides ATCC 33313</name>
    <dbReference type="NCBI Taxonomy" id="585506"/>
    <lineage>
        <taxon>Bacteria</taxon>
        <taxon>Bacillati</taxon>
        <taxon>Bacillota</taxon>
        <taxon>Bacilli</taxon>
        <taxon>Lactobacillales</taxon>
        <taxon>Lactobacillaceae</taxon>
        <taxon>Weissella</taxon>
    </lineage>
</organism>
<accession>C5RAB1</accession>
<proteinExistence type="predicted"/>
<keyword evidence="3" id="KW-1185">Reference proteome</keyword>
<evidence type="ECO:0000313" key="2">
    <source>
        <dbReference type="EMBL" id="EER74965.1"/>
    </source>
</evidence>
<protein>
    <submittedName>
        <fullName evidence="2">Uncharacterized protein</fullName>
    </submittedName>
</protein>
<evidence type="ECO:0000256" key="1">
    <source>
        <dbReference type="SAM" id="Phobius"/>
    </source>
</evidence>
<keyword evidence="1" id="KW-1133">Transmembrane helix</keyword>
<comment type="caution">
    <text evidence="2">The sequence shown here is derived from an EMBL/GenBank/DDBJ whole genome shotgun (WGS) entry which is preliminary data.</text>
</comment>
<feature type="transmembrane region" description="Helical" evidence="1">
    <location>
        <begin position="7"/>
        <end position="27"/>
    </location>
</feature>
<sequence>MNDSMRFAIQIGASFIVVTIFVGFIWFAKIANWPTWVIGVSLFVLFVLFTVLMTFLSLALQPKKQEDEHEED</sequence>